<reference evidence="1" key="2">
    <citation type="journal article" date="2022" name="New Phytol.">
        <title>Evolutionary transition to the ectomycorrhizal habit in the genomes of a hyperdiverse lineage of mushroom-forming fungi.</title>
        <authorList>
            <person name="Looney B."/>
            <person name="Miyauchi S."/>
            <person name="Morin E."/>
            <person name="Drula E."/>
            <person name="Courty P.E."/>
            <person name="Kohler A."/>
            <person name="Kuo A."/>
            <person name="LaButti K."/>
            <person name="Pangilinan J."/>
            <person name="Lipzen A."/>
            <person name="Riley R."/>
            <person name="Andreopoulos W."/>
            <person name="He G."/>
            <person name="Johnson J."/>
            <person name="Nolan M."/>
            <person name="Tritt A."/>
            <person name="Barry K.W."/>
            <person name="Grigoriev I.V."/>
            <person name="Nagy L.G."/>
            <person name="Hibbett D."/>
            <person name="Henrissat B."/>
            <person name="Matheny P.B."/>
            <person name="Labbe J."/>
            <person name="Martin F.M."/>
        </authorList>
    </citation>
    <scope>NUCLEOTIDE SEQUENCE</scope>
    <source>
        <strain evidence="1">HHB10654</strain>
    </source>
</reference>
<dbReference type="Proteomes" id="UP000814140">
    <property type="component" value="Unassembled WGS sequence"/>
</dbReference>
<reference evidence="1" key="1">
    <citation type="submission" date="2021-03" db="EMBL/GenBank/DDBJ databases">
        <authorList>
            <consortium name="DOE Joint Genome Institute"/>
            <person name="Ahrendt S."/>
            <person name="Looney B.P."/>
            <person name="Miyauchi S."/>
            <person name="Morin E."/>
            <person name="Drula E."/>
            <person name="Courty P.E."/>
            <person name="Chicoki N."/>
            <person name="Fauchery L."/>
            <person name="Kohler A."/>
            <person name="Kuo A."/>
            <person name="Labutti K."/>
            <person name="Pangilinan J."/>
            <person name="Lipzen A."/>
            <person name="Riley R."/>
            <person name="Andreopoulos W."/>
            <person name="He G."/>
            <person name="Johnson J."/>
            <person name="Barry K.W."/>
            <person name="Grigoriev I.V."/>
            <person name="Nagy L."/>
            <person name="Hibbett D."/>
            <person name="Henrissat B."/>
            <person name="Matheny P.B."/>
            <person name="Labbe J."/>
            <person name="Martin F."/>
        </authorList>
    </citation>
    <scope>NUCLEOTIDE SEQUENCE</scope>
    <source>
        <strain evidence="1">HHB10654</strain>
    </source>
</reference>
<proteinExistence type="predicted"/>
<comment type="caution">
    <text evidence="1">The sequence shown here is derived from an EMBL/GenBank/DDBJ whole genome shotgun (WGS) entry which is preliminary data.</text>
</comment>
<keyword evidence="2" id="KW-1185">Reference proteome</keyword>
<evidence type="ECO:0000313" key="1">
    <source>
        <dbReference type="EMBL" id="KAI0064863.1"/>
    </source>
</evidence>
<gene>
    <name evidence="1" type="ORF">BV25DRAFT_1989608</name>
</gene>
<dbReference type="EMBL" id="MU277197">
    <property type="protein sequence ID" value="KAI0064863.1"/>
    <property type="molecule type" value="Genomic_DNA"/>
</dbReference>
<name>A0ACB8T8J2_9AGAM</name>
<organism evidence="1 2">
    <name type="scientific">Artomyces pyxidatus</name>
    <dbReference type="NCBI Taxonomy" id="48021"/>
    <lineage>
        <taxon>Eukaryota</taxon>
        <taxon>Fungi</taxon>
        <taxon>Dikarya</taxon>
        <taxon>Basidiomycota</taxon>
        <taxon>Agaricomycotina</taxon>
        <taxon>Agaricomycetes</taxon>
        <taxon>Russulales</taxon>
        <taxon>Auriscalpiaceae</taxon>
        <taxon>Artomyces</taxon>
    </lineage>
</organism>
<accession>A0ACB8T8J2</accession>
<sequence>MFEITIPIVEAIKSLQTLASADFTMHDVDVADIKTSIMHLQAMNQLLIQAVAFLFSVASLWVGLTIIEVALYVSIQLADRTIHALKEFAATAFTEPAMATKAAALNTFKAVLLIVGEVVRDFKDSKAPARSQEEAAKAAVQATRIYELTALVKQELAGAREELGSKQDERLHARLERVLFREEEIMAALQGIKTVDVEDQELGELGGDKGRDRAEEDKVMPGGVTAPESVVSYDTESED</sequence>
<evidence type="ECO:0000313" key="2">
    <source>
        <dbReference type="Proteomes" id="UP000814140"/>
    </source>
</evidence>
<protein>
    <submittedName>
        <fullName evidence="1">Uncharacterized protein</fullName>
    </submittedName>
</protein>